<evidence type="ECO:0000313" key="2">
    <source>
        <dbReference type="EMBL" id="HIS35157.1"/>
    </source>
</evidence>
<dbReference type="EMBL" id="DVIU01000017">
    <property type="protein sequence ID" value="HIS35157.1"/>
    <property type="molecule type" value="Genomic_DNA"/>
</dbReference>
<proteinExistence type="predicted"/>
<evidence type="ECO:0000256" key="1">
    <source>
        <dbReference type="SAM" id="Phobius"/>
    </source>
</evidence>
<dbReference type="AlphaFoldDB" id="A0A9D1EXD0"/>
<evidence type="ECO:0000313" key="3">
    <source>
        <dbReference type="Proteomes" id="UP000823928"/>
    </source>
</evidence>
<dbReference type="Proteomes" id="UP000823928">
    <property type="component" value="Unassembled WGS sequence"/>
</dbReference>
<accession>A0A9D1EXD0</accession>
<keyword evidence="1" id="KW-0812">Transmembrane</keyword>
<organism evidence="2 3">
    <name type="scientific">Candidatus Scatousia excrementigallinarum</name>
    <dbReference type="NCBI Taxonomy" id="2840935"/>
    <lineage>
        <taxon>Bacteria</taxon>
        <taxon>Candidatus Scatousia</taxon>
    </lineage>
</organism>
<keyword evidence="1" id="KW-0472">Membrane</keyword>
<feature type="transmembrane region" description="Helical" evidence="1">
    <location>
        <begin position="5"/>
        <end position="22"/>
    </location>
</feature>
<name>A0A9D1EXD0_9BACT</name>
<reference evidence="2" key="2">
    <citation type="journal article" date="2021" name="PeerJ">
        <title>Extensive microbial diversity within the chicken gut microbiome revealed by metagenomics and culture.</title>
        <authorList>
            <person name="Gilroy R."/>
            <person name="Ravi A."/>
            <person name="Getino M."/>
            <person name="Pursley I."/>
            <person name="Horton D.L."/>
            <person name="Alikhan N.F."/>
            <person name="Baker D."/>
            <person name="Gharbi K."/>
            <person name="Hall N."/>
            <person name="Watson M."/>
            <person name="Adriaenssens E.M."/>
            <person name="Foster-Nyarko E."/>
            <person name="Jarju S."/>
            <person name="Secka A."/>
            <person name="Antonio M."/>
            <person name="Oren A."/>
            <person name="Chaudhuri R.R."/>
            <person name="La Ragione R."/>
            <person name="Hildebrand F."/>
            <person name="Pallen M.J."/>
        </authorList>
    </citation>
    <scope>NUCLEOTIDE SEQUENCE</scope>
    <source>
        <strain evidence="2">6276</strain>
    </source>
</reference>
<keyword evidence="1" id="KW-1133">Transmembrane helix</keyword>
<sequence length="74" mass="8635">MIGFLIFIVGMLVVAILFLLNFPKDIWWISLVPFGFCILGVICFLFFIRSTRKKLNMLEKELKELKHSASELNK</sequence>
<comment type="caution">
    <text evidence="2">The sequence shown here is derived from an EMBL/GenBank/DDBJ whole genome shotgun (WGS) entry which is preliminary data.</text>
</comment>
<protein>
    <submittedName>
        <fullName evidence="2">Phage holin family protein</fullName>
    </submittedName>
</protein>
<feature type="transmembrane region" description="Helical" evidence="1">
    <location>
        <begin position="28"/>
        <end position="48"/>
    </location>
</feature>
<gene>
    <name evidence="2" type="ORF">IAC10_00800</name>
</gene>
<reference evidence="2" key="1">
    <citation type="submission" date="2020-10" db="EMBL/GenBank/DDBJ databases">
        <authorList>
            <person name="Gilroy R."/>
        </authorList>
    </citation>
    <scope>NUCLEOTIDE SEQUENCE</scope>
    <source>
        <strain evidence="2">6276</strain>
    </source>
</reference>